<dbReference type="EMBL" id="JANCPR020000024">
    <property type="protein sequence ID" value="MDJ1134847.1"/>
    <property type="molecule type" value="Genomic_DNA"/>
</dbReference>
<comment type="caution">
    <text evidence="1">The sequence shown here is derived from an EMBL/GenBank/DDBJ whole genome shotgun (WGS) entry which is preliminary data.</text>
</comment>
<evidence type="ECO:0000313" key="2">
    <source>
        <dbReference type="Proteomes" id="UP001214441"/>
    </source>
</evidence>
<reference evidence="1 2" key="1">
    <citation type="submission" date="2023-05" db="EMBL/GenBank/DDBJ databases">
        <title>Streptantibioticus silvisoli sp. nov., acidotolerant actinomycetes 1 from pine litter.</title>
        <authorList>
            <person name="Swiecimska M."/>
            <person name="Golinska P."/>
            <person name="Sangal V."/>
            <person name="Wachnowicz B."/>
            <person name="Goodfellow M."/>
        </authorList>
    </citation>
    <scope>NUCLEOTIDE SEQUENCE [LARGE SCALE GENOMIC DNA]</scope>
    <source>
        <strain evidence="1 2">DSM 42109</strain>
    </source>
</reference>
<accession>A0ABT7A197</accession>
<proteinExistence type="predicted"/>
<dbReference type="NCBIfam" id="NF033521">
    <property type="entry name" value="lasso_leader_L3"/>
    <property type="match status" value="1"/>
</dbReference>
<gene>
    <name evidence="1" type="ORF">NMN56_023395</name>
</gene>
<protein>
    <submittedName>
        <fullName evidence="1">Lasso RiPP family leader peptide-containing protein</fullName>
    </submittedName>
</protein>
<name>A0ABT7A197_9ACTN</name>
<organism evidence="1 2">
    <name type="scientific">Streptomyces iconiensis</name>
    <dbReference type="NCBI Taxonomy" id="1384038"/>
    <lineage>
        <taxon>Bacteria</taxon>
        <taxon>Bacillati</taxon>
        <taxon>Actinomycetota</taxon>
        <taxon>Actinomycetes</taxon>
        <taxon>Kitasatosporales</taxon>
        <taxon>Streptomycetaceae</taxon>
        <taxon>Streptomyces</taxon>
    </lineage>
</organism>
<sequence>MEERTEVYETPAVVASGGFEEVTLGPSRGAPADQYTCYRV</sequence>
<keyword evidence="2" id="KW-1185">Reference proteome</keyword>
<evidence type="ECO:0000313" key="1">
    <source>
        <dbReference type="EMBL" id="MDJ1134847.1"/>
    </source>
</evidence>
<dbReference type="RefSeq" id="WP_274045776.1">
    <property type="nucleotide sequence ID" value="NZ_JANCPR020000024.1"/>
</dbReference>
<dbReference type="Proteomes" id="UP001214441">
    <property type="component" value="Unassembled WGS sequence"/>
</dbReference>